<evidence type="ECO:0000313" key="1">
    <source>
        <dbReference type="EMBL" id="ACR72898.1"/>
    </source>
</evidence>
<evidence type="ECO:0000313" key="2">
    <source>
        <dbReference type="Proteomes" id="UP000001476"/>
    </source>
</evidence>
<protein>
    <submittedName>
        <fullName evidence="1">Uncharacterized protein</fullName>
    </submittedName>
</protein>
<dbReference type="KEGG" id="eel:EUBELI_01909"/>
<dbReference type="Proteomes" id="UP000001476">
    <property type="component" value="Chromosome"/>
</dbReference>
<accession>C4Z4K9</accession>
<organism evidence="1 2">
    <name type="scientific">Lachnospira eligens (strain ATCC 27750 / DSM 3376 / VPI C15-48 / C15-B4)</name>
    <name type="common">Eubacterium eligens</name>
    <dbReference type="NCBI Taxonomy" id="515620"/>
    <lineage>
        <taxon>Bacteria</taxon>
        <taxon>Bacillati</taxon>
        <taxon>Bacillota</taxon>
        <taxon>Clostridia</taxon>
        <taxon>Lachnospirales</taxon>
        <taxon>Lachnospiraceae</taxon>
        <taxon>Lachnospira</taxon>
    </lineage>
</organism>
<reference evidence="1 2" key="1">
    <citation type="journal article" date="2009" name="Proc. Natl. Acad. Sci. U.S.A.">
        <title>Characterizing a model human gut microbiota composed of members of its two dominant bacterial phyla.</title>
        <authorList>
            <person name="Mahowald M.A."/>
            <person name="Rey F.E."/>
            <person name="Seedorf H."/>
            <person name="Turnbaugh P.J."/>
            <person name="Fulton R.S."/>
            <person name="Wollam A."/>
            <person name="Shah N."/>
            <person name="Wang C."/>
            <person name="Magrini V."/>
            <person name="Wilson R.K."/>
            <person name="Cantarel B.L."/>
            <person name="Coutinho P.M."/>
            <person name="Henrissat B."/>
            <person name="Crock L.W."/>
            <person name="Russell A."/>
            <person name="Verberkmoes N.C."/>
            <person name="Hettich R.L."/>
            <person name="Gordon J.I."/>
        </authorList>
    </citation>
    <scope>NUCLEOTIDE SEQUENCE [LARGE SCALE GENOMIC DNA]</scope>
    <source>
        <strain evidence="2">ATCC 27750 / DSM 3376 / VPI C15-48 / C15-B4</strain>
    </source>
</reference>
<dbReference type="STRING" id="515620.EUBELI_01909"/>
<dbReference type="EMBL" id="CP001104">
    <property type="protein sequence ID" value="ACR72898.1"/>
    <property type="molecule type" value="Genomic_DNA"/>
</dbReference>
<dbReference type="AlphaFoldDB" id="C4Z4K9"/>
<sequence>MRKLTNLIIAFFKLELKGKFDESVAERRAVLWIFLAKYSMI</sequence>
<name>C4Z4K9_LACE2</name>
<keyword evidence="2" id="KW-1185">Reference proteome</keyword>
<proteinExistence type="predicted"/>
<gene>
    <name evidence="1" type="ordered locus">EUBELI_01909</name>
</gene>
<dbReference type="HOGENOM" id="CLU_3270198_0_0_9"/>